<name>A0A9D2L0Z5_9FIRM</name>
<sequence>MHFYTSVNINYLPKARILAESVKKYCKGARFSLIFSDKWPAEIDAEKEPFDEIITVEELKIPVDNLNFWIFTHTVVELCTAVKGQALVNFLEEGSEKVVYLDPDVVVFDDLHELEALLDKYSIILTPHVTIPEQEKAAIMDNEICALKHGAYNFGFYAVKNDKNGMAFARWWRDRLLDFCFDDIPNGIFTDQKWGDLVPCLFENVFITRDPGYNVSTWNISNRQISKSESNIYMVNDVPLKFYHFSGFDSGAQADMLGLYANGNKYLYELRKWYIKQQKEHEQDKYSKYPSKYNFYDNNKKITKEERTLIHKRMDVLEYFKDTNPYVVNQEKSYYKWYRAEVDATPEEGNDIDVEELKVENQKLKTELYNIYGSKTWKIVHKMAVSKLGKWLYRRG</sequence>
<protein>
    <recommendedName>
        <fullName evidence="3">Glycosyl transferase</fullName>
    </recommendedName>
</protein>
<evidence type="ECO:0000313" key="1">
    <source>
        <dbReference type="EMBL" id="HJA92865.1"/>
    </source>
</evidence>
<accession>A0A9D2L0Z5</accession>
<proteinExistence type="predicted"/>
<reference evidence="1" key="2">
    <citation type="submission" date="2021-04" db="EMBL/GenBank/DDBJ databases">
        <authorList>
            <person name="Gilroy R."/>
        </authorList>
    </citation>
    <scope>NUCLEOTIDE SEQUENCE</scope>
    <source>
        <strain evidence="1">CHK179-7159</strain>
    </source>
</reference>
<dbReference type="InterPro" id="IPR029044">
    <property type="entry name" value="Nucleotide-diphossugar_trans"/>
</dbReference>
<dbReference type="Proteomes" id="UP000886858">
    <property type="component" value="Unassembled WGS sequence"/>
</dbReference>
<dbReference type="SUPFAM" id="SSF53448">
    <property type="entry name" value="Nucleotide-diphospho-sugar transferases"/>
    <property type="match status" value="1"/>
</dbReference>
<organism evidence="1 2">
    <name type="scientific">Candidatus Eisenbergiella merdipullorum</name>
    <dbReference type="NCBI Taxonomy" id="2838553"/>
    <lineage>
        <taxon>Bacteria</taxon>
        <taxon>Bacillati</taxon>
        <taxon>Bacillota</taxon>
        <taxon>Clostridia</taxon>
        <taxon>Lachnospirales</taxon>
        <taxon>Lachnospiraceae</taxon>
        <taxon>Eisenbergiella</taxon>
    </lineage>
</organism>
<gene>
    <name evidence="1" type="ORF">H9717_07075</name>
</gene>
<dbReference type="AlphaFoldDB" id="A0A9D2L0Z5"/>
<evidence type="ECO:0000313" key="2">
    <source>
        <dbReference type="Proteomes" id="UP000886858"/>
    </source>
</evidence>
<dbReference type="Gene3D" id="3.90.550.10">
    <property type="entry name" value="Spore Coat Polysaccharide Biosynthesis Protein SpsA, Chain A"/>
    <property type="match status" value="1"/>
</dbReference>
<evidence type="ECO:0008006" key="3">
    <source>
        <dbReference type="Google" id="ProtNLM"/>
    </source>
</evidence>
<comment type="caution">
    <text evidence="1">The sequence shown here is derived from an EMBL/GenBank/DDBJ whole genome shotgun (WGS) entry which is preliminary data.</text>
</comment>
<reference evidence="1" key="1">
    <citation type="journal article" date="2021" name="PeerJ">
        <title>Extensive microbial diversity within the chicken gut microbiome revealed by metagenomics and culture.</title>
        <authorList>
            <person name="Gilroy R."/>
            <person name="Ravi A."/>
            <person name="Getino M."/>
            <person name="Pursley I."/>
            <person name="Horton D.L."/>
            <person name="Alikhan N.F."/>
            <person name="Baker D."/>
            <person name="Gharbi K."/>
            <person name="Hall N."/>
            <person name="Watson M."/>
            <person name="Adriaenssens E.M."/>
            <person name="Foster-Nyarko E."/>
            <person name="Jarju S."/>
            <person name="Secka A."/>
            <person name="Antonio M."/>
            <person name="Oren A."/>
            <person name="Chaudhuri R.R."/>
            <person name="La Ragione R."/>
            <person name="Hildebrand F."/>
            <person name="Pallen M.J."/>
        </authorList>
    </citation>
    <scope>NUCLEOTIDE SEQUENCE</scope>
    <source>
        <strain evidence="1">CHK179-7159</strain>
    </source>
</reference>
<dbReference type="EMBL" id="DWYY01000074">
    <property type="protein sequence ID" value="HJA92865.1"/>
    <property type="molecule type" value="Genomic_DNA"/>
</dbReference>